<dbReference type="Gene3D" id="1.10.8.730">
    <property type="match status" value="1"/>
</dbReference>
<dbReference type="Proteomes" id="UP001352263">
    <property type="component" value="Unassembled WGS sequence"/>
</dbReference>
<protein>
    <submittedName>
        <fullName evidence="2">Type IV secretion system protein TraC</fullName>
    </submittedName>
</protein>
<proteinExistence type="predicted"/>
<comment type="caution">
    <text evidence="2">The sequence shown here is derived from an EMBL/GenBank/DDBJ whole genome shotgun (WGS) entry which is preliminary data.</text>
</comment>
<evidence type="ECO:0000259" key="1">
    <source>
        <dbReference type="Pfam" id="PF19044"/>
    </source>
</evidence>
<dbReference type="Pfam" id="PF19044">
    <property type="entry name" value="P-loop_TraG"/>
    <property type="match status" value="2"/>
</dbReference>
<dbReference type="InterPro" id="IPR025955">
    <property type="entry name" value="TraC/Conjuga_ATPase"/>
</dbReference>
<gene>
    <name evidence="2" type="primary">traC</name>
    <name evidence="2" type="ORF">RY831_03525</name>
</gene>
<name>A0ABU6J3L7_9BURK</name>
<keyword evidence="3" id="KW-1185">Reference proteome</keyword>
<dbReference type="InterPro" id="IPR014117">
    <property type="entry name" value="TraC-F-type"/>
</dbReference>
<reference evidence="2 3" key="1">
    <citation type="submission" date="2023-10" db="EMBL/GenBank/DDBJ databases">
        <title>Noviherbaspirillum sp. CPCC 100848 genome assembly.</title>
        <authorList>
            <person name="Li X.Y."/>
            <person name="Fang X.M."/>
        </authorList>
    </citation>
    <scope>NUCLEOTIDE SEQUENCE [LARGE SCALE GENOMIC DNA]</scope>
    <source>
        <strain evidence="2 3">CPCC 100848</strain>
    </source>
</reference>
<dbReference type="RefSeq" id="WP_326504957.1">
    <property type="nucleotide sequence ID" value="NZ_JAWIIV010000002.1"/>
</dbReference>
<feature type="domain" description="TraG P-loop" evidence="1">
    <location>
        <begin position="576"/>
        <end position="810"/>
    </location>
</feature>
<dbReference type="InterPro" id="IPR027417">
    <property type="entry name" value="P-loop_NTPase"/>
</dbReference>
<sequence length="815" mass="91140">MSIRSRIAEMLKRERIEADFPILAHDLDNDLMLLEGAGKVSGYLGAMLYGFPVVGLDETTLDRLKGALSNDIPAGAFIQISLLSTPDIDDFVHAYQQSRDIPSLDYLSPEQKALLSAMVDNRSELYRSGKEEPLVAASGVKCNSTTVLVSIKVPLKEHLPREREMKDTSALVSKISESMATFGLRLERANASKYLATLRRIMHMHEPVTSDYDENALLRDQIMGAGDRVELDKKSIRANDTHIGVLSVRRLPKHARLSMMNQFIGDPRGLGNQITEPYMMTLTLHYPDQAKKAAAIRRKAQVINYQAYGPMLRWVPRLAYKKHGFDVMLHTMEEGAVLVEMNFSLTLFARDEEALSRLMSATRTYYGSFGLEMAEDQYVCWPVFYNTLPLFPSEESISLSHRFHTMAVKHAVNFAPILSEWRGTGNGAAMMLLSRRGQPVLFDLYDSDTNYNGIIFAEAGGGKSFLTQALIMDYLSKGAKIWVVDVGRSYYKLCKAVGGEFISFNSDSQVCLNPFTEVVDIDEDLDVLKAVLAKMAAPTGSLDDHLLGRLEEAIKATWSRKANMMTVTDVADYLKNQKDEDVVRLGDMLYPFTRHGGYGSWFDGTNNLNFGSNLVVLELEELNSKRALQQVVLLQLISKIQHEMFVEESSGGKLPRIVIIDEAWDLLNDNGGGVSRFIEAGYRRFRKYNGAAVVVTQSINDLYGNASGRAIAENTAHMFMLQMRGESIDDAKASKRVGIGDYGFTMLRSVHTVPGKYSEVMLYTRAGWGIVRLVVDRFTQVLFSTKGAERNEVMDAIERGVPTVDAINRFIERNG</sequence>
<dbReference type="EMBL" id="JAWIIV010000002">
    <property type="protein sequence ID" value="MEC4718204.1"/>
    <property type="molecule type" value="Genomic_DNA"/>
</dbReference>
<dbReference type="PANTHER" id="PTHR38467:SF1">
    <property type="entry name" value="CONJUGATIVE TRANSFER: ASSEMBLY"/>
    <property type="match status" value="1"/>
</dbReference>
<dbReference type="Gene3D" id="3.40.50.300">
    <property type="entry name" value="P-loop containing nucleotide triphosphate hydrolases"/>
    <property type="match status" value="1"/>
</dbReference>
<dbReference type="InterPro" id="IPR043964">
    <property type="entry name" value="P-loop_TraG"/>
</dbReference>
<organism evidence="2 3">
    <name type="scientific">Noviherbaspirillum album</name>
    <dbReference type="NCBI Taxonomy" id="3080276"/>
    <lineage>
        <taxon>Bacteria</taxon>
        <taxon>Pseudomonadati</taxon>
        <taxon>Pseudomonadota</taxon>
        <taxon>Betaproteobacteria</taxon>
        <taxon>Burkholderiales</taxon>
        <taxon>Oxalobacteraceae</taxon>
        <taxon>Noviherbaspirillum</taxon>
    </lineage>
</organism>
<dbReference type="SUPFAM" id="SSF52540">
    <property type="entry name" value="P-loop containing nucleoside triphosphate hydrolases"/>
    <property type="match status" value="1"/>
</dbReference>
<dbReference type="CDD" id="cd01127">
    <property type="entry name" value="TrwB_TraG_TraD_VirD4"/>
    <property type="match status" value="1"/>
</dbReference>
<accession>A0ABU6J3L7</accession>
<dbReference type="PANTHER" id="PTHR38467">
    <property type="match status" value="1"/>
</dbReference>
<evidence type="ECO:0000313" key="3">
    <source>
        <dbReference type="Proteomes" id="UP001352263"/>
    </source>
</evidence>
<feature type="domain" description="TraG P-loop" evidence="1">
    <location>
        <begin position="436"/>
        <end position="516"/>
    </location>
</feature>
<dbReference type="NCBIfam" id="TIGR02746">
    <property type="entry name" value="TraC-F-type"/>
    <property type="match status" value="1"/>
</dbReference>
<dbReference type="InterPro" id="IPR053155">
    <property type="entry name" value="F-pilin_assembly_TraC"/>
</dbReference>
<dbReference type="Pfam" id="PF11130">
    <property type="entry name" value="TraC_F_IV"/>
    <property type="match status" value="1"/>
</dbReference>
<evidence type="ECO:0000313" key="2">
    <source>
        <dbReference type="EMBL" id="MEC4718204.1"/>
    </source>
</evidence>